<dbReference type="Proteomes" id="UP000275663">
    <property type="component" value="Chromosome"/>
</dbReference>
<feature type="transmembrane region" description="Helical" evidence="7">
    <location>
        <begin position="125"/>
        <end position="144"/>
    </location>
</feature>
<keyword evidence="3" id="KW-1003">Cell membrane</keyword>
<protein>
    <submittedName>
        <fullName evidence="8">DoxX family protein</fullName>
    </submittedName>
</protein>
<feature type="transmembrane region" description="Helical" evidence="7">
    <location>
        <begin position="21"/>
        <end position="39"/>
    </location>
</feature>
<evidence type="ECO:0000256" key="4">
    <source>
        <dbReference type="ARBA" id="ARBA00022692"/>
    </source>
</evidence>
<evidence type="ECO:0000256" key="6">
    <source>
        <dbReference type="ARBA" id="ARBA00023136"/>
    </source>
</evidence>
<feature type="transmembrane region" description="Helical" evidence="7">
    <location>
        <begin position="69"/>
        <end position="87"/>
    </location>
</feature>
<evidence type="ECO:0000256" key="1">
    <source>
        <dbReference type="ARBA" id="ARBA00004651"/>
    </source>
</evidence>
<proteinExistence type="inferred from homology"/>
<keyword evidence="5 7" id="KW-1133">Transmembrane helix</keyword>
<dbReference type="KEGG" id="upv:EJN92_02800"/>
<dbReference type="Pfam" id="PF07681">
    <property type="entry name" value="DoxX"/>
    <property type="match status" value="1"/>
</dbReference>
<dbReference type="AlphaFoldDB" id="A0A3Q9BPF4"/>
<organism evidence="8 9">
    <name type="scientific">Undibacterium parvum</name>
    <dbReference type="NCBI Taxonomy" id="401471"/>
    <lineage>
        <taxon>Bacteria</taxon>
        <taxon>Pseudomonadati</taxon>
        <taxon>Pseudomonadota</taxon>
        <taxon>Betaproteobacteria</taxon>
        <taxon>Burkholderiales</taxon>
        <taxon>Oxalobacteraceae</taxon>
        <taxon>Undibacterium</taxon>
    </lineage>
</organism>
<evidence type="ECO:0000256" key="2">
    <source>
        <dbReference type="ARBA" id="ARBA00006679"/>
    </source>
</evidence>
<dbReference type="OrthoDB" id="121744at2"/>
<reference evidence="8 9" key="1">
    <citation type="journal article" date="2011" name="Int. J. Syst. Evol. Microbiol.">
        <title>Description of Undibacterium oligocarboniphilum sp. nov., isolated from purified water, and Undibacterium pigrum strain CCUG 49012 as the type strain of Undibacterium parvum sp. nov., and emended descriptions of the genus Undibacterium and the species Undibacterium pigrum.</title>
        <authorList>
            <person name="Eder W."/>
            <person name="Wanner G."/>
            <person name="Ludwig W."/>
            <person name="Busse H.J."/>
            <person name="Ziemke-Kageler F."/>
            <person name="Lang E."/>
        </authorList>
    </citation>
    <scope>NUCLEOTIDE SEQUENCE [LARGE SCALE GENOMIC DNA]</scope>
    <source>
        <strain evidence="8 9">DSM 23061</strain>
    </source>
</reference>
<dbReference type="RefSeq" id="WP_126126434.1">
    <property type="nucleotide sequence ID" value="NZ_CP034464.1"/>
</dbReference>
<evidence type="ECO:0000313" key="9">
    <source>
        <dbReference type="Proteomes" id="UP000275663"/>
    </source>
</evidence>
<dbReference type="GO" id="GO:0005886">
    <property type="term" value="C:plasma membrane"/>
    <property type="evidence" value="ECO:0007669"/>
    <property type="project" value="UniProtKB-SubCell"/>
</dbReference>
<comment type="subcellular location">
    <subcellularLocation>
        <location evidence="1">Cell membrane</location>
        <topology evidence="1">Multi-pass membrane protein</topology>
    </subcellularLocation>
</comment>
<keyword evidence="9" id="KW-1185">Reference proteome</keyword>
<gene>
    <name evidence="8" type="ORF">EJN92_02800</name>
</gene>
<dbReference type="InterPro" id="IPR051907">
    <property type="entry name" value="DoxX-like_oxidoreductase"/>
</dbReference>
<feature type="transmembrane region" description="Helical" evidence="7">
    <location>
        <begin position="94"/>
        <end position="113"/>
    </location>
</feature>
<sequence length="156" mass="17726">MNYFLQLHRLSMRFDSLLEEWGVSVLALALRIFVAWQFLKAGWIKLADWESTLSLFREEYMVPLLSPELAAVMGAGGELFFPLLLIVGVFSRPAALGLFAVNAMAVISYPQLWQFECPAAINDHFYWGLLLLVLIMVGPGRFSVDQRIKNMDRLAN</sequence>
<keyword evidence="4 7" id="KW-0812">Transmembrane</keyword>
<dbReference type="PANTHER" id="PTHR33452">
    <property type="entry name" value="OXIDOREDUCTASE CATD-RELATED"/>
    <property type="match status" value="1"/>
</dbReference>
<keyword evidence="6 7" id="KW-0472">Membrane</keyword>
<evidence type="ECO:0000256" key="5">
    <source>
        <dbReference type="ARBA" id="ARBA00022989"/>
    </source>
</evidence>
<comment type="similarity">
    <text evidence="2">Belongs to the DoxX family.</text>
</comment>
<name>A0A3Q9BPF4_9BURK</name>
<dbReference type="InterPro" id="IPR032808">
    <property type="entry name" value="DoxX"/>
</dbReference>
<evidence type="ECO:0000256" key="7">
    <source>
        <dbReference type="SAM" id="Phobius"/>
    </source>
</evidence>
<dbReference type="PANTHER" id="PTHR33452:SF1">
    <property type="entry name" value="INNER MEMBRANE PROTEIN YPHA-RELATED"/>
    <property type="match status" value="1"/>
</dbReference>
<evidence type="ECO:0000313" key="8">
    <source>
        <dbReference type="EMBL" id="AZP11035.1"/>
    </source>
</evidence>
<evidence type="ECO:0000256" key="3">
    <source>
        <dbReference type="ARBA" id="ARBA00022475"/>
    </source>
</evidence>
<accession>A0A3Q9BPF4</accession>
<dbReference type="EMBL" id="CP034464">
    <property type="protein sequence ID" value="AZP11035.1"/>
    <property type="molecule type" value="Genomic_DNA"/>
</dbReference>